<comment type="caution">
    <text evidence="6">The sequence shown here is derived from an EMBL/GenBank/DDBJ whole genome shotgun (WGS) entry which is preliminary data.</text>
</comment>
<dbReference type="GO" id="GO:0003700">
    <property type="term" value="F:DNA-binding transcription factor activity"/>
    <property type="evidence" value="ECO:0007669"/>
    <property type="project" value="InterPro"/>
</dbReference>
<sequence length="71" mass="7615">MVVAGTCHFVRAAEQLHTTQPALSQAIRQLAAELSVSLFARTTRQVSLTPAGSSFSRRRGESWACLSLSPA</sequence>
<dbReference type="OrthoDB" id="3176554at2"/>
<evidence type="ECO:0000256" key="4">
    <source>
        <dbReference type="ARBA" id="ARBA00023163"/>
    </source>
</evidence>
<keyword evidence="2" id="KW-0805">Transcription regulation</keyword>
<dbReference type="InterPro" id="IPR036388">
    <property type="entry name" value="WH-like_DNA-bd_sf"/>
</dbReference>
<evidence type="ECO:0000313" key="6">
    <source>
        <dbReference type="EMBL" id="RJQ91269.1"/>
    </source>
</evidence>
<dbReference type="Gene3D" id="1.10.10.10">
    <property type="entry name" value="Winged helix-like DNA-binding domain superfamily/Winged helix DNA-binding domain"/>
    <property type="match status" value="1"/>
</dbReference>
<dbReference type="SUPFAM" id="SSF46785">
    <property type="entry name" value="Winged helix' DNA-binding domain"/>
    <property type="match status" value="1"/>
</dbReference>
<organism evidence="6 7">
    <name type="scientific">Amycolatopsis panacis</name>
    <dbReference type="NCBI Taxonomy" id="2340917"/>
    <lineage>
        <taxon>Bacteria</taxon>
        <taxon>Bacillati</taxon>
        <taxon>Actinomycetota</taxon>
        <taxon>Actinomycetes</taxon>
        <taxon>Pseudonocardiales</taxon>
        <taxon>Pseudonocardiaceae</taxon>
        <taxon>Amycolatopsis</taxon>
    </lineage>
</organism>
<keyword evidence="7" id="KW-1185">Reference proteome</keyword>
<accession>A0A419IB83</accession>
<evidence type="ECO:0000313" key="7">
    <source>
        <dbReference type="Proteomes" id="UP000285112"/>
    </source>
</evidence>
<dbReference type="PANTHER" id="PTHR30346:SF28">
    <property type="entry name" value="HTH-TYPE TRANSCRIPTIONAL REGULATOR CYNR"/>
    <property type="match status" value="1"/>
</dbReference>
<dbReference type="InterPro" id="IPR000847">
    <property type="entry name" value="LysR_HTH_N"/>
</dbReference>
<evidence type="ECO:0000259" key="5">
    <source>
        <dbReference type="PROSITE" id="PS50931"/>
    </source>
</evidence>
<protein>
    <submittedName>
        <fullName evidence="6">LysR family transcriptional regulator</fullName>
    </submittedName>
</protein>
<proteinExistence type="inferred from homology"/>
<dbReference type="FunFam" id="1.10.10.10:FF:000001">
    <property type="entry name" value="LysR family transcriptional regulator"/>
    <property type="match status" value="1"/>
</dbReference>
<dbReference type="Proteomes" id="UP000285112">
    <property type="component" value="Unassembled WGS sequence"/>
</dbReference>
<keyword evidence="4" id="KW-0804">Transcription</keyword>
<gene>
    <name evidence="6" type="ORF">D5S19_02050</name>
</gene>
<feature type="domain" description="HTH lysR-type" evidence="5">
    <location>
        <begin position="1"/>
        <end position="49"/>
    </location>
</feature>
<comment type="similarity">
    <text evidence="1">Belongs to the LysR transcriptional regulatory family.</text>
</comment>
<dbReference type="GO" id="GO:0003677">
    <property type="term" value="F:DNA binding"/>
    <property type="evidence" value="ECO:0007669"/>
    <property type="project" value="UniProtKB-KW"/>
</dbReference>
<dbReference type="PROSITE" id="PS50931">
    <property type="entry name" value="HTH_LYSR"/>
    <property type="match status" value="1"/>
</dbReference>
<dbReference type="GO" id="GO:0032993">
    <property type="term" value="C:protein-DNA complex"/>
    <property type="evidence" value="ECO:0007669"/>
    <property type="project" value="TreeGrafter"/>
</dbReference>
<dbReference type="PRINTS" id="PR00039">
    <property type="entry name" value="HTHLYSR"/>
</dbReference>
<evidence type="ECO:0000256" key="1">
    <source>
        <dbReference type="ARBA" id="ARBA00009437"/>
    </source>
</evidence>
<dbReference type="AlphaFoldDB" id="A0A419IB83"/>
<evidence type="ECO:0000256" key="2">
    <source>
        <dbReference type="ARBA" id="ARBA00023015"/>
    </source>
</evidence>
<reference evidence="6 7" key="1">
    <citation type="submission" date="2018-09" db="EMBL/GenBank/DDBJ databases">
        <title>YIM PH 21725 draft genome.</title>
        <authorList>
            <person name="Miao C."/>
        </authorList>
    </citation>
    <scope>NUCLEOTIDE SEQUENCE [LARGE SCALE GENOMIC DNA]</scope>
    <source>
        <strain evidence="7">YIM PH21725</strain>
    </source>
</reference>
<dbReference type="PANTHER" id="PTHR30346">
    <property type="entry name" value="TRANSCRIPTIONAL DUAL REGULATOR HCAR-RELATED"/>
    <property type="match status" value="1"/>
</dbReference>
<dbReference type="EMBL" id="QZFV01000021">
    <property type="protein sequence ID" value="RJQ91269.1"/>
    <property type="molecule type" value="Genomic_DNA"/>
</dbReference>
<evidence type="ECO:0000256" key="3">
    <source>
        <dbReference type="ARBA" id="ARBA00023125"/>
    </source>
</evidence>
<dbReference type="InterPro" id="IPR036390">
    <property type="entry name" value="WH_DNA-bd_sf"/>
</dbReference>
<dbReference type="Pfam" id="PF00126">
    <property type="entry name" value="HTH_1"/>
    <property type="match status" value="1"/>
</dbReference>
<keyword evidence="3" id="KW-0238">DNA-binding</keyword>
<name>A0A419IB83_9PSEU</name>